<organism evidence="2 3">
    <name type="scientific">Lysobacter silvisoli</name>
    <dbReference type="NCBI Taxonomy" id="2293254"/>
    <lineage>
        <taxon>Bacteria</taxon>
        <taxon>Pseudomonadati</taxon>
        <taxon>Pseudomonadota</taxon>
        <taxon>Gammaproteobacteria</taxon>
        <taxon>Lysobacterales</taxon>
        <taxon>Lysobacteraceae</taxon>
        <taxon>Lysobacter</taxon>
    </lineage>
</organism>
<dbReference type="OrthoDB" id="5985425at2"/>
<name>A0A371JZI5_9GAMM</name>
<feature type="chain" id="PRO_5016993982" evidence="1">
    <location>
        <begin position="27"/>
        <end position="152"/>
    </location>
</feature>
<dbReference type="RefSeq" id="WP_115859460.1">
    <property type="nucleotide sequence ID" value="NZ_QTSU01000002.1"/>
</dbReference>
<comment type="caution">
    <text evidence="2">The sequence shown here is derived from an EMBL/GenBank/DDBJ whole genome shotgun (WGS) entry which is preliminary data.</text>
</comment>
<evidence type="ECO:0000256" key="1">
    <source>
        <dbReference type="SAM" id="SignalP"/>
    </source>
</evidence>
<gene>
    <name evidence="2" type="ORF">DX914_12520</name>
</gene>
<dbReference type="Proteomes" id="UP000264492">
    <property type="component" value="Unassembled WGS sequence"/>
</dbReference>
<sequence>MNTIKTLAARAALAATLVLALGAAQAAGPAKSLSKAQIPAGFAVGSGKPPLSLRVELADGKARSASVAAATPGNVTASGSSDAEQTMLTIRHDLDVALKFDLYVSSDGERFEYASSCAVTPGISSFEMWSRPIRAFALGNPRVVDAGRMACD</sequence>
<evidence type="ECO:0000313" key="3">
    <source>
        <dbReference type="Proteomes" id="UP000264492"/>
    </source>
</evidence>
<keyword evidence="1" id="KW-0732">Signal</keyword>
<feature type="signal peptide" evidence="1">
    <location>
        <begin position="1"/>
        <end position="26"/>
    </location>
</feature>
<dbReference type="AlphaFoldDB" id="A0A371JZI5"/>
<reference evidence="2 3" key="1">
    <citation type="submission" date="2018-08" db="EMBL/GenBank/DDBJ databases">
        <title>Lysobacter sp. zong2l5, whole genome shotgun sequence.</title>
        <authorList>
            <person name="Zhang X."/>
            <person name="Feng G."/>
            <person name="Zhu H."/>
        </authorList>
    </citation>
    <scope>NUCLEOTIDE SEQUENCE [LARGE SCALE GENOMIC DNA]</scope>
    <source>
        <strain evidence="3">zong2l5</strain>
    </source>
</reference>
<accession>A0A371JZI5</accession>
<proteinExistence type="predicted"/>
<protein>
    <submittedName>
        <fullName evidence="2">Uncharacterized protein</fullName>
    </submittedName>
</protein>
<dbReference type="EMBL" id="QTSU01000002">
    <property type="protein sequence ID" value="RDZ27083.1"/>
    <property type="molecule type" value="Genomic_DNA"/>
</dbReference>
<evidence type="ECO:0000313" key="2">
    <source>
        <dbReference type="EMBL" id="RDZ27083.1"/>
    </source>
</evidence>
<keyword evidence="3" id="KW-1185">Reference proteome</keyword>